<dbReference type="EC" id="3.1.3.16" evidence="4"/>
<feature type="domain" description="PPM-type phosphatase" evidence="13">
    <location>
        <begin position="66"/>
        <end position="377"/>
    </location>
</feature>
<dbReference type="FunFam" id="3.60.40.10:FF:000026">
    <property type="entry name" value="probable protein phosphatase 2C 52"/>
    <property type="match status" value="1"/>
</dbReference>
<reference evidence="14" key="1">
    <citation type="journal article" date="2019" name="Nat. Commun.">
        <title>Genome-wide association mapping of date palm fruit traits.</title>
        <authorList>
            <person name="Hazzouri K.M."/>
            <person name="Gros-Balthazard M."/>
            <person name="Flowers J.M."/>
            <person name="Copetti D."/>
            <person name="Lemansour A."/>
            <person name="Lebrun M."/>
            <person name="Masmoudi K."/>
            <person name="Ferrand S."/>
            <person name="Dhar M.I."/>
            <person name="Fresquez Z.A."/>
            <person name="Rosas U."/>
            <person name="Zhang J."/>
            <person name="Talag J."/>
            <person name="Lee S."/>
            <person name="Kudrna D."/>
            <person name="Powell R.F."/>
            <person name="Leitch I.J."/>
            <person name="Krueger R.R."/>
            <person name="Wing R.A."/>
            <person name="Amiri K.M.A."/>
            <person name="Purugganan M.D."/>
        </authorList>
    </citation>
    <scope>NUCLEOTIDE SEQUENCE [LARGE SCALE GENOMIC DNA]</scope>
    <source>
        <strain evidence="14">cv. Khalas</strain>
    </source>
</reference>
<dbReference type="PROSITE" id="PS51746">
    <property type="entry name" value="PPM_2"/>
    <property type="match status" value="1"/>
</dbReference>
<dbReference type="InterPro" id="IPR036457">
    <property type="entry name" value="PPM-type-like_dom_sf"/>
</dbReference>
<proteinExistence type="inferred from homology"/>
<dbReference type="Pfam" id="PF00481">
    <property type="entry name" value="PP2C"/>
    <property type="match status" value="1"/>
</dbReference>
<keyword evidence="6" id="KW-0378">Hydrolase</keyword>
<keyword evidence="9" id="KW-0464">Manganese</keyword>
<evidence type="ECO:0000313" key="15">
    <source>
        <dbReference type="RefSeq" id="XP_008799206.1"/>
    </source>
</evidence>
<keyword evidence="7" id="KW-0460">Magnesium</keyword>
<keyword evidence="14" id="KW-1185">Reference proteome</keyword>
<evidence type="ECO:0000256" key="9">
    <source>
        <dbReference type="ARBA" id="ARBA00023211"/>
    </source>
</evidence>
<evidence type="ECO:0000256" key="5">
    <source>
        <dbReference type="ARBA" id="ARBA00022723"/>
    </source>
</evidence>
<dbReference type="OrthoDB" id="10264738at2759"/>
<comment type="cofactor">
    <cofactor evidence="1">
        <name>Mn(2+)</name>
        <dbReference type="ChEBI" id="CHEBI:29035"/>
    </cofactor>
</comment>
<dbReference type="InterPro" id="IPR015655">
    <property type="entry name" value="PP2C"/>
</dbReference>
<dbReference type="PANTHER" id="PTHR47992">
    <property type="entry name" value="PROTEIN PHOSPHATASE"/>
    <property type="match status" value="1"/>
</dbReference>
<evidence type="ECO:0000256" key="10">
    <source>
        <dbReference type="ARBA" id="ARBA00047761"/>
    </source>
</evidence>
<feature type="compositionally biased region" description="Low complexity" evidence="12">
    <location>
        <begin position="9"/>
        <end position="22"/>
    </location>
</feature>
<dbReference type="GeneID" id="103713934"/>
<comment type="catalytic activity">
    <reaction evidence="11">
        <text>O-phospho-L-threonyl-[protein] + H2O = L-threonyl-[protein] + phosphate</text>
        <dbReference type="Rhea" id="RHEA:47004"/>
        <dbReference type="Rhea" id="RHEA-COMP:11060"/>
        <dbReference type="Rhea" id="RHEA-COMP:11605"/>
        <dbReference type="ChEBI" id="CHEBI:15377"/>
        <dbReference type="ChEBI" id="CHEBI:30013"/>
        <dbReference type="ChEBI" id="CHEBI:43474"/>
        <dbReference type="ChEBI" id="CHEBI:61977"/>
        <dbReference type="EC" id="3.1.3.16"/>
    </reaction>
</comment>
<dbReference type="Gene3D" id="3.60.40.10">
    <property type="entry name" value="PPM-type phosphatase domain"/>
    <property type="match status" value="1"/>
</dbReference>
<keyword evidence="8" id="KW-0904">Protein phosphatase</keyword>
<evidence type="ECO:0000256" key="4">
    <source>
        <dbReference type="ARBA" id="ARBA00013081"/>
    </source>
</evidence>
<evidence type="ECO:0000259" key="13">
    <source>
        <dbReference type="PROSITE" id="PS51746"/>
    </source>
</evidence>
<reference evidence="15" key="2">
    <citation type="submission" date="2025-08" db="UniProtKB">
        <authorList>
            <consortium name="RefSeq"/>
        </authorList>
    </citation>
    <scope>IDENTIFICATION</scope>
    <source>
        <tissue evidence="15">Young leaves</tissue>
    </source>
</reference>
<evidence type="ECO:0000256" key="12">
    <source>
        <dbReference type="SAM" id="MobiDB-lite"/>
    </source>
</evidence>
<dbReference type="GO" id="GO:0046872">
    <property type="term" value="F:metal ion binding"/>
    <property type="evidence" value="ECO:0007669"/>
    <property type="project" value="UniProtKB-KW"/>
</dbReference>
<evidence type="ECO:0000256" key="3">
    <source>
        <dbReference type="ARBA" id="ARBA00006702"/>
    </source>
</evidence>
<evidence type="ECO:0000256" key="2">
    <source>
        <dbReference type="ARBA" id="ARBA00001946"/>
    </source>
</evidence>
<evidence type="ECO:0000256" key="1">
    <source>
        <dbReference type="ARBA" id="ARBA00001936"/>
    </source>
</evidence>
<evidence type="ECO:0000256" key="6">
    <source>
        <dbReference type="ARBA" id="ARBA00022801"/>
    </source>
</evidence>
<sequence>MGNCQTTVATATSGTSNAAAAASRKRRGRGNGTRREGKSNGSKLPGEEDLHLVPGRIFSNEGRSSTSSIYTQQGRKGINQDAMILWEDFGVEGGVLCGVFDGHGPYGHLVARKVRDALPLKLLSSLPLPGGGARRTGLGCLGRSRAPLASPGEAEAEKENVEEEEAASLSAWREAFVKSYKAMDKELRSHPTLDCFCSGSTAVILFKLGSKLYMGNIGDSRAVLGSKDDSSGSMVAVQLTVDLKPDLPREAERIKRCRGRVFALQDEPEVPRVWLPFDDAPGLAMARAFGDFCLKDYGVISVPEFFHWMLTEGAQFVVLASDGVWDVLSNQEVVDIVSSSPTRSSAAKFLVEAAAREWKLKYPTSKMDDCAVVCLYLDGKMDPEPESEENSTCSVAYCSHEESTDESNAARNQEPTLDRNFTVRSAGNARMSVAVDENRADSTADDQSWSGLEGVTRVNSLVQLPRFSDEKVTV</sequence>
<comment type="catalytic activity">
    <reaction evidence="10">
        <text>O-phospho-L-seryl-[protein] + H2O = L-seryl-[protein] + phosphate</text>
        <dbReference type="Rhea" id="RHEA:20629"/>
        <dbReference type="Rhea" id="RHEA-COMP:9863"/>
        <dbReference type="Rhea" id="RHEA-COMP:11604"/>
        <dbReference type="ChEBI" id="CHEBI:15377"/>
        <dbReference type="ChEBI" id="CHEBI:29999"/>
        <dbReference type="ChEBI" id="CHEBI:43474"/>
        <dbReference type="ChEBI" id="CHEBI:83421"/>
        <dbReference type="EC" id="3.1.3.16"/>
    </reaction>
</comment>
<comment type="cofactor">
    <cofactor evidence="2">
        <name>Mg(2+)</name>
        <dbReference type="ChEBI" id="CHEBI:18420"/>
    </cofactor>
</comment>
<accession>A0A8B7CH54</accession>
<evidence type="ECO:0000256" key="7">
    <source>
        <dbReference type="ARBA" id="ARBA00022842"/>
    </source>
</evidence>
<dbReference type="AlphaFoldDB" id="A0A8B7CH54"/>
<dbReference type="GO" id="GO:0004722">
    <property type="term" value="F:protein serine/threonine phosphatase activity"/>
    <property type="evidence" value="ECO:0007669"/>
    <property type="project" value="UniProtKB-EC"/>
</dbReference>
<dbReference type="KEGG" id="pda:103713934"/>
<dbReference type="SUPFAM" id="SSF81606">
    <property type="entry name" value="PP2C-like"/>
    <property type="match status" value="1"/>
</dbReference>
<evidence type="ECO:0000313" key="14">
    <source>
        <dbReference type="Proteomes" id="UP000228380"/>
    </source>
</evidence>
<protein>
    <recommendedName>
        <fullName evidence="4">protein-serine/threonine phosphatase</fullName>
        <ecNumber evidence="4">3.1.3.16</ecNumber>
    </recommendedName>
</protein>
<name>A0A8B7CH54_PHODC</name>
<evidence type="ECO:0000256" key="8">
    <source>
        <dbReference type="ARBA" id="ARBA00022912"/>
    </source>
</evidence>
<evidence type="ECO:0000256" key="11">
    <source>
        <dbReference type="ARBA" id="ARBA00048336"/>
    </source>
</evidence>
<organism evidence="14 15">
    <name type="scientific">Phoenix dactylifera</name>
    <name type="common">Date palm</name>
    <dbReference type="NCBI Taxonomy" id="42345"/>
    <lineage>
        <taxon>Eukaryota</taxon>
        <taxon>Viridiplantae</taxon>
        <taxon>Streptophyta</taxon>
        <taxon>Embryophyta</taxon>
        <taxon>Tracheophyta</taxon>
        <taxon>Spermatophyta</taxon>
        <taxon>Magnoliopsida</taxon>
        <taxon>Liliopsida</taxon>
        <taxon>Arecaceae</taxon>
        <taxon>Coryphoideae</taxon>
        <taxon>Phoeniceae</taxon>
        <taxon>Phoenix</taxon>
    </lineage>
</organism>
<dbReference type="RefSeq" id="XP_008799206.1">
    <property type="nucleotide sequence ID" value="XM_008800984.4"/>
</dbReference>
<dbReference type="CDD" id="cd00143">
    <property type="entry name" value="PP2Cc"/>
    <property type="match status" value="1"/>
</dbReference>
<feature type="region of interest" description="Disordered" evidence="12">
    <location>
        <begin position="1"/>
        <end position="49"/>
    </location>
</feature>
<dbReference type="SMART" id="SM00332">
    <property type="entry name" value="PP2Cc"/>
    <property type="match status" value="1"/>
</dbReference>
<gene>
    <name evidence="15" type="primary">LOC103713934</name>
</gene>
<dbReference type="InterPro" id="IPR001932">
    <property type="entry name" value="PPM-type_phosphatase-like_dom"/>
</dbReference>
<dbReference type="Proteomes" id="UP000228380">
    <property type="component" value="Chromosome 4"/>
</dbReference>
<comment type="similarity">
    <text evidence="3">Belongs to the PP2C family.</text>
</comment>
<keyword evidence="5" id="KW-0479">Metal-binding</keyword>